<reference evidence="2 3" key="1">
    <citation type="submission" date="2019-06" db="EMBL/GenBank/DDBJ databases">
        <title>Whole genome shotgun sequence of Pseudonocardia saturnea NBRC 14499.</title>
        <authorList>
            <person name="Hosoyama A."/>
            <person name="Uohara A."/>
            <person name="Ohji S."/>
            <person name="Ichikawa N."/>
        </authorList>
    </citation>
    <scope>NUCLEOTIDE SEQUENCE [LARGE SCALE GENOMIC DNA]</scope>
    <source>
        <strain evidence="2 3">NBRC 14499</strain>
    </source>
</reference>
<organism evidence="2 3">
    <name type="scientific">Pseudonocardia saturnea</name>
    <dbReference type="NCBI Taxonomy" id="33909"/>
    <lineage>
        <taxon>Bacteria</taxon>
        <taxon>Bacillati</taxon>
        <taxon>Actinomycetota</taxon>
        <taxon>Actinomycetes</taxon>
        <taxon>Pseudonocardiales</taxon>
        <taxon>Pseudonocardiaceae</taxon>
        <taxon>Pseudonocardia</taxon>
    </lineage>
</organism>
<feature type="region of interest" description="Disordered" evidence="1">
    <location>
        <begin position="1"/>
        <end position="20"/>
    </location>
</feature>
<keyword evidence="3" id="KW-1185">Reference proteome</keyword>
<proteinExistence type="predicted"/>
<feature type="compositionally biased region" description="Low complexity" evidence="1">
    <location>
        <begin position="26"/>
        <end position="47"/>
    </location>
</feature>
<comment type="caution">
    <text evidence="2">The sequence shown here is derived from an EMBL/GenBank/DDBJ whole genome shotgun (WGS) entry which is preliminary data.</text>
</comment>
<dbReference type="EMBL" id="BJNH01000090">
    <property type="protein sequence ID" value="GEC28727.1"/>
    <property type="molecule type" value="Genomic_DNA"/>
</dbReference>
<dbReference type="Proteomes" id="UP000320693">
    <property type="component" value="Unassembled WGS sequence"/>
</dbReference>
<sequence>MNRARPHSALGPGRTGPVAQARLAQARLAQPRLAQPRLAQPRLAQPRGRYTGPGDRLSAPEPQSPNLRARTSEPGPQVRDQDAQGEPAVRRAVLLLRGQLSR</sequence>
<protein>
    <submittedName>
        <fullName evidence="2">Uncharacterized protein</fullName>
    </submittedName>
</protein>
<evidence type="ECO:0000313" key="3">
    <source>
        <dbReference type="Proteomes" id="UP000320693"/>
    </source>
</evidence>
<evidence type="ECO:0000256" key="1">
    <source>
        <dbReference type="SAM" id="MobiDB-lite"/>
    </source>
</evidence>
<gene>
    <name evidence="2" type="ORF">PSA01_57560</name>
</gene>
<feature type="region of interest" description="Disordered" evidence="1">
    <location>
        <begin position="26"/>
        <end position="88"/>
    </location>
</feature>
<evidence type="ECO:0000313" key="2">
    <source>
        <dbReference type="EMBL" id="GEC28727.1"/>
    </source>
</evidence>
<name>A0ABQ0S753_9PSEU</name>
<accession>A0ABQ0S753</accession>